<feature type="transmembrane region" description="Helical" evidence="2">
    <location>
        <begin position="55"/>
        <end position="80"/>
    </location>
</feature>
<dbReference type="EMBL" id="SZZH01000001">
    <property type="protein sequence ID" value="TKV60198.1"/>
    <property type="molecule type" value="Genomic_DNA"/>
</dbReference>
<accession>A0A4U6QJE6</accession>
<feature type="transmembrane region" description="Helical" evidence="2">
    <location>
        <begin position="189"/>
        <end position="209"/>
    </location>
</feature>
<feature type="compositionally biased region" description="Pro residues" evidence="1">
    <location>
        <begin position="265"/>
        <end position="276"/>
    </location>
</feature>
<dbReference type="Proteomes" id="UP000306985">
    <property type="component" value="Unassembled WGS sequence"/>
</dbReference>
<feature type="compositionally biased region" description="Low complexity" evidence="1">
    <location>
        <begin position="277"/>
        <end position="286"/>
    </location>
</feature>
<feature type="transmembrane region" description="Helical" evidence="2">
    <location>
        <begin position="12"/>
        <end position="34"/>
    </location>
</feature>
<dbReference type="RefSeq" id="WP_137447501.1">
    <property type="nucleotide sequence ID" value="NZ_SZZH01000001.1"/>
</dbReference>
<proteinExistence type="predicted"/>
<keyword evidence="4" id="KW-1185">Reference proteome</keyword>
<sequence length="286" mass="29504">MRLTLDVDTWWSAVVSVLLLLLLASLPIVGWILVNRIADRRPSLGQLELGPRRSGVLLARVGAVLLGLAVVLLVVGVLGLWSTSSDGARHTWGWVTVVGLFGAFGAAALGALGWALSQRAAWVFLALIVFLDVEIVLISTLVDLTDPNDLSLVVLLAFVTHAVCSAVTSRWSFTARLHGPVEQAKAGEAGRSIAAVWVFLTAYTLLSMITADEGIFGSTAGSAVTGALTLGALGATMGSGYTKYVEAMNAGGPRVDPATAVAARPTPPTATAPGPPETGEAAEPSG</sequence>
<feature type="transmembrane region" description="Helical" evidence="2">
    <location>
        <begin position="92"/>
        <end position="115"/>
    </location>
</feature>
<feature type="transmembrane region" description="Helical" evidence="2">
    <location>
        <begin position="215"/>
        <end position="235"/>
    </location>
</feature>
<organism evidence="3 4">
    <name type="scientific">Nakamurella flava</name>
    <dbReference type="NCBI Taxonomy" id="2576308"/>
    <lineage>
        <taxon>Bacteria</taxon>
        <taxon>Bacillati</taxon>
        <taxon>Actinomycetota</taxon>
        <taxon>Actinomycetes</taxon>
        <taxon>Nakamurellales</taxon>
        <taxon>Nakamurellaceae</taxon>
        <taxon>Nakamurella</taxon>
    </lineage>
</organism>
<feature type="region of interest" description="Disordered" evidence="1">
    <location>
        <begin position="255"/>
        <end position="286"/>
    </location>
</feature>
<gene>
    <name evidence="3" type="ORF">FDO65_00205</name>
</gene>
<reference evidence="3 4" key="1">
    <citation type="submission" date="2019-05" db="EMBL/GenBank/DDBJ databases">
        <title>Nakamurella sp. N5BH11, whole genome shotgun sequence.</title>
        <authorList>
            <person name="Tuo L."/>
        </authorList>
    </citation>
    <scope>NUCLEOTIDE SEQUENCE [LARGE SCALE GENOMIC DNA]</scope>
    <source>
        <strain evidence="3 4">N5BH11</strain>
    </source>
</reference>
<dbReference type="AlphaFoldDB" id="A0A4U6QJE6"/>
<feature type="transmembrane region" description="Helical" evidence="2">
    <location>
        <begin position="150"/>
        <end position="168"/>
    </location>
</feature>
<evidence type="ECO:0000256" key="1">
    <source>
        <dbReference type="SAM" id="MobiDB-lite"/>
    </source>
</evidence>
<comment type="caution">
    <text evidence="3">The sequence shown here is derived from an EMBL/GenBank/DDBJ whole genome shotgun (WGS) entry which is preliminary data.</text>
</comment>
<keyword evidence="2" id="KW-0812">Transmembrane</keyword>
<evidence type="ECO:0000313" key="3">
    <source>
        <dbReference type="EMBL" id="TKV60198.1"/>
    </source>
</evidence>
<protein>
    <submittedName>
        <fullName evidence="3">Uncharacterized protein</fullName>
    </submittedName>
</protein>
<feature type="transmembrane region" description="Helical" evidence="2">
    <location>
        <begin position="122"/>
        <end position="144"/>
    </location>
</feature>
<evidence type="ECO:0000256" key="2">
    <source>
        <dbReference type="SAM" id="Phobius"/>
    </source>
</evidence>
<evidence type="ECO:0000313" key="4">
    <source>
        <dbReference type="Proteomes" id="UP000306985"/>
    </source>
</evidence>
<keyword evidence="2" id="KW-1133">Transmembrane helix</keyword>
<name>A0A4U6QJE6_9ACTN</name>
<keyword evidence="2" id="KW-0472">Membrane</keyword>
<dbReference type="OrthoDB" id="9982142at2"/>